<dbReference type="InterPro" id="IPR015500">
    <property type="entry name" value="Peptidase_S8_subtilisin-rel"/>
</dbReference>
<dbReference type="PROSITE" id="PS00136">
    <property type="entry name" value="SUBTILASE_ASP"/>
    <property type="match status" value="1"/>
</dbReference>
<dbReference type="InterPro" id="IPR023828">
    <property type="entry name" value="Peptidase_S8_Ser-AS"/>
</dbReference>
<keyword evidence="3 5" id="KW-0378">Hydrolase</keyword>
<dbReference type="InterPro" id="IPR000209">
    <property type="entry name" value="Peptidase_S8/S53_dom"/>
</dbReference>
<evidence type="ECO:0000313" key="9">
    <source>
        <dbReference type="EMBL" id="RUO36615.1"/>
    </source>
</evidence>
<proteinExistence type="inferred from homology"/>
<dbReference type="RefSeq" id="WP_126775930.1">
    <property type="nucleotide sequence ID" value="NZ_PIPM01000001.1"/>
</dbReference>
<evidence type="ECO:0000259" key="8">
    <source>
        <dbReference type="Pfam" id="PF00082"/>
    </source>
</evidence>
<keyword evidence="4 5" id="KW-0720">Serine protease</keyword>
<evidence type="ECO:0000256" key="5">
    <source>
        <dbReference type="PROSITE-ProRule" id="PRU01240"/>
    </source>
</evidence>
<feature type="active site" description="Charge relay system" evidence="5">
    <location>
        <position position="435"/>
    </location>
</feature>
<feature type="active site" description="Charge relay system" evidence="5">
    <location>
        <position position="245"/>
    </location>
</feature>
<name>A0A432WS72_9GAMM</name>
<dbReference type="PRINTS" id="PR00723">
    <property type="entry name" value="SUBTILISIN"/>
</dbReference>
<comment type="caution">
    <text evidence="9">The sequence shown here is derived from an EMBL/GenBank/DDBJ whole genome shotgun (WGS) entry which is preliminary data.</text>
</comment>
<keyword evidence="7" id="KW-0175">Coiled coil</keyword>
<dbReference type="InterPro" id="IPR023827">
    <property type="entry name" value="Peptidase_S8_Asp-AS"/>
</dbReference>
<dbReference type="SUPFAM" id="SSF52743">
    <property type="entry name" value="Subtilisin-like"/>
    <property type="match status" value="1"/>
</dbReference>
<sequence length="488" mass="53970">MRISLPDVSAMTATITRMSIVVGCLLVSNAWAQQIPNVPVVNPPERVIERTVERHVERAQRQAERLERTIERTDASGPQRALDNIVAVTERAIERSIGFSEHAILPERLAILDRQGIERFVEIEIEPGRRAIERQWVLLLSAEEFDALATEAPELWGFLSETAHLSGLDAILATFVVPRHLDNREGVQRLVPSALHDVLDRNHVYQANRASGPPASAFFADLQTAGLDWPTAAVCEKPVKIGVIDTGIEYQHEAFSRSVRENRFQRRPFVETSIAQPGHHGTAVSGLLIGESESFSGLVPNAHVFHAEVFYRQSEMHQGATVTHLIQALSWLHEAQVRVINLSLSGPPNRLLERTIDRLTEQGLILVAAVGNEGPHAEPLYPAAYQQVIAVTAVDRHGGIYRWANQGEHVEFAAYGVSVKTVRANSSWGYESGTSMAAPFVTAFAACHDQGTVEATRLHLRELALPLSEKDHSPVFGYGLLHPRTPNR</sequence>
<evidence type="ECO:0000256" key="1">
    <source>
        <dbReference type="ARBA" id="ARBA00011073"/>
    </source>
</evidence>
<accession>A0A432WS72</accession>
<dbReference type="OrthoDB" id="5405281at2"/>
<dbReference type="GO" id="GO:0004252">
    <property type="term" value="F:serine-type endopeptidase activity"/>
    <property type="evidence" value="ECO:0007669"/>
    <property type="project" value="UniProtKB-UniRule"/>
</dbReference>
<reference evidence="9 10" key="1">
    <citation type="journal article" date="2011" name="Front. Microbiol.">
        <title>Genomic signatures of strain selection and enhancement in Bacillus atrophaeus var. globigii, a historical biowarfare simulant.</title>
        <authorList>
            <person name="Gibbons H.S."/>
            <person name="Broomall S.M."/>
            <person name="McNew L.A."/>
            <person name="Daligault H."/>
            <person name="Chapman C."/>
            <person name="Bruce D."/>
            <person name="Karavis M."/>
            <person name="Krepps M."/>
            <person name="McGregor P.A."/>
            <person name="Hong C."/>
            <person name="Park K.H."/>
            <person name="Akmal A."/>
            <person name="Feldman A."/>
            <person name="Lin J.S."/>
            <person name="Chang W.E."/>
            <person name="Higgs B.W."/>
            <person name="Demirev P."/>
            <person name="Lindquist J."/>
            <person name="Liem A."/>
            <person name="Fochler E."/>
            <person name="Read T.D."/>
            <person name="Tapia R."/>
            <person name="Johnson S."/>
            <person name="Bishop-Lilly K.A."/>
            <person name="Detter C."/>
            <person name="Han C."/>
            <person name="Sozhamannan S."/>
            <person name="Rosenzweig C.N."/>
            <person name="Skowronski E.W."/>
        </authorList>
    </citation>
    <scope>NUCLEOTIDE SEQUENCE [LARGE SCALE GENOMIC DNA]</scope>
    <source>
        <strain evidence="9 10">GYP-17</strain>
    </source>
</reference>
<evidence type="ECO:0000256" key="6">
    <source>
        <dbReference type="RuleBase" id="RU003355"/>
    </source>
</evidence>
<comment type="similarity">
    <text evidence="1 5 6">Belongs to the peptidase S8 family.</text>
</comment>
<dbReference type="InterPro" id="IPR050131">
    <property type="entry name" value="Peptidase_S8_subtilisin-like"/>
</dbReference>
<evidence type="ECO:0000313" key="10">
    <source>
        <dbReference type="Proteomes" id="UP000288405"/>
    </source>
</evidence>
<dbReference type="EMBL" id="PIPM01000001">
    <property type="protein sequence ID" value="RUO36615.1"/>
    <property type="molecule type" value="Genomic_DNA"/>
</dbReference>
<dbReference type="PROSITE" id="PS51892">
    <property type="entry name" value="SUBTILASE"/>
    <property type="match status" value="1"/>
</dbReference>
<feature type="coiled-coil region" evidence="7">
    <location>
        <begin position="49"/>
        <end position="76"/>
    </location>
</feature>
<keyword evidence="10" id="KW-1185">Reference proteome</keyword>
<dbReference type="PROSITE" id="PS00138">
    <property type="entry name" value="SUBTILASE_SER"/>
    <property type="match status" value="1"/>
</dbReference>
<evidence type="ECO:0000256" key="7">
    <source>
        <dbReference type="SAM" id="Coils"/>
    </source>
</evidence>
<feature type="active site" description="Charge relay system" evidence="5">
    <location>
        <position position="280"/>
    </location>
</feature>
<dbReference type="AlphaFoldDB" id="A0A432WS72"/>
<evidence type="ECO:0000256" key="4">
    <source>
        <dbReference type="ARBA" id="ARBA00022825"/>
    </source>
</evidence>
<dbReference type="PANTHER" id="PTHR43806:SF11">
    <property type="entry name" value="CEREVISIN-RELATED"/>
    <property type="match status" value="1"/>
</dbReference>
<dbReference type="Proteomes" id="UP000288405">
    <property type="component" value="Unassembled WGS sequence"/>
</dbReference>
<dbReference type="CDD" id="cd05561">
    <property type="entry name" value="Peptidases_S8_4"/>
    <property type="match status" value="1"/>
</dbReference>
<protein>
    <recommendedName>
        <fullName evidence="8">Peptidase S8/S53 domain-containing protein</fullName>
    </recommendedName>
</protein>
<evidence type="ECO:0000256" key="2">
    <source>
        <dbReference type="ARBA" id="ARBA00022670"/>
    </source>
</evidence>
<dbReference type="InterPro" id="IPR036852">
    <property type="entry name" value="Peptidase_S8/S53_dom_sf"/>
</dbReference>
<evidence type="ECO:0000256" key="3">
    <source>
        <dbReference type="ARBA" id="ARBA00022801"/>
    </source>
</evidence>
<dbReference type="Pfam" id="PF00082">
    <property type="entry name" value="Peptidase_S8"/>
    <property type="match status" value="1"/>
</dbReference>
<feature type="domain" description="Peptidase S8/S53" evidence="8">
    <location>
        <begin position="237"/>
        <end position="461"/>
    </location>
</feature>
<keyword evidence="2 5" id="KW-0645">Protease</keyword>
<dbReference type="Gene3D" id="3.40.50.200">
    <property type="entry name" value="Peptidase S8/S53 domain"/>
    <property type="match status" value="1"/>
</dbReference>
<organism evidence="9 10">
    <name type="scientific">Aliidiomarina sanyensis</name>
    <dbReference type="NCBI Taxonomy" id="1249555"/>
    <lineage>
        <taxon>Bacteria</taxon>
        <taxon>Pseudomonadati</taxon>
        <taxon>Pseudomonadota</taxon>
        <taxon>Gammaproteobacteria</taxon>
        <taxon>Alteromonadales</taxon>
        <taxon>Idiomarinaceae</taxon>
        <taxon>Aliidiomarina</taxon>
    </lineage>
</organism>
<gene>
    <name evidence="9" type="ORF">CWE11_02040</name>
</gene>
<dbReference type="GO" id="GO:0006508">
    <property type="term" value="P:proteolysis"/>
    <property type="evidence" value="ECO:0007669"/>
    <property type="project" value="UniProtKB-KW"/>
</dbReference>
<dbReference type="PANTHER" id="PTHR43806">
    <property type="entry name" value="PEPTIDASE S8"/>
    <property type="match status" value="1"/>
</dbReference>